<name>A0A9P1CQD7_9DINO</name>
<reference evidence="2" key="1">
    <citation type="submission" date="2022-10" db="EMBL/GenBank/DDBJ databases">
        <authorList>
            <person name="Chen Y."/>
            <person name="Dougan E. K."/>
            <person name="Chan C."/>
            <person name="Rhodes N."/>
            <person name="Thang M."/>
        </authorList>
    </citation>
    <scope>NUCLEOTIDE SEQUENCE</scope>
</reference>
<comment type="caution">
    <text evidence="2">The sequence shown here is derived from an EMBL/GenBank/DDBJ whole genome shotgun (WGS) entry which is preliminary data.</text>
</comment>
<reference evidence="3" key="2">
    <citation type="submission" date="2024-04" db="EMBL/GenBank/DDBJ databases">
        <authorList>
            <person name="Chen Y."/>
            <person name="Shah S."/>
            <person name="Dougan E. K."/>
            <person name="Thang M."/>
            <person name="Chan C."/>
        </authorList>
    </citation>
    <scope>NUCLEOTIDE SEQUENCE [LARGE SCALE GENOMIC DNA]</scope>
</reference>
<evidence type="ECO:0000313" key="4">
    <source>
        <dbReference type="Proteomes" id="UP001152797"/>
    </source>
</evidence>
<evidence type="ECO:0000256" key="1">
    <source>
        <dbReference type="SAM" id="SignalP"/>
    </source>
</evidence>
<gene>
    <name evidence="2" type="ORF">C1SCF055_LOCUS22900</name>
</gene>
<keyword evidence="1" id="KW-0732">Signal</keyword>
<organism evidence="2">
    <name type="scientific">Cladocopium goreaui</name>
    <dbReference type="NCBI Taxonomy" id="2562237"/>
    <lineage>
        <taxon>Eukaryota</taxon>
        <taxon>Sar</taxon>
        <taxon>Alveolata</taxon>
        <taxon>Dinophyceae</taxon>
        <taxon>Suessiales</taxon>
        <taxon>Symbiodiniaceae</taxon>
        <taxon>Cladocopium</taxon>
    </lineage>
</organism>
<sequence length="230" mass="24166">MRNSITCLLLGNLTLSFAAISAPTSCQITQSSFTASNPTETTVSVTSNEKRVTFSLQVDFQGTCTSSTGDTSWVSASGARSYYVQGIDSTNSKTGETFYGVEVKDEQEFKGTWTAGSEVCDSTSGTISGTDCRDLFNAVEASICWQIPSPVVCIDSKLVSGTLSAYASLRLVAAGETVTSSPSIVLDLTSGGYYSCSGQSADVVSASAVNFAASTFHLASWLVVYFGLFF</sequence>
<dbReference type="EMBL" id="CAMXCT010002207">
    <property type="protein sequence ID" value="CAI3996419.1"/>
    <property type="molecule type" value="Genomic_DNA"/>
</dbReference>
<evidence type="ECO:0000313" key="3">
    <source>
        <dbReference type="EMBL" id="CAL1149794.1"/>
    </source>
</evidence>
<feature type="signal peptide" evidence="1">
    <location>
        <begin position="1"/>
        <end position="18"/>
    </location>
</feature>
<protein>
    <submittedName>
        <fullName evidence="2">Uncharacterized protein</fullName>
    </submittedName>
</protein>
<evidence type="ECO:0000313" key="2">
    <source>
        <dbReference type="EMBL" id="CAI3996419.1"/>
    </source>
</evidence>
<proteinExistence type="predicted"/>
<dbReference type="EMBL" id="CAMXCT020002207">
    <property type="protein sequence ID" value="CAL1149794.1"/>
    <property type="molecule type" value="Genomic_DNA"/>
</dbReference>
<dbReference type="EMBL" id="CAMXCT030002207">
    <property type="protein sequence ID" value="CAL4783731.1"/>
    <property type="molecule type" value="Genomic_DNA"/>
</dbReference>
<accession>A0A9P1CQD7</accession>
<dbReference type="AlphaFoldDB" id="A0A9P1CQD7"/>
<dbReference type="Proteomes" id="UP001152797">
    <property type="component" value="Unassembled WGS sequence"/>
</dbReference>
<dbReference type="OrthoDB" id="424579at2759"/>
<keyword evidence="4" id="KW-1185">Reference proteome</keyword>
<feature type="chain" id="PRO_5043270627" evidence="1">
    <location>
        <begin position="19"/>
        <end position="230"/>
    </location>
</feature>